<comment type="caution">
    <text evidence="1">The sequence shown here is derived from an EMBL/GenBank/DDBJ whole genome shotgun (WGS) entry which is preliminary data.</text>
</comment>
<proteinExistence type="predicted"/>
<dbReference type="EMBL" id="CAJOBR010041671">
    <property type="protein sequence ID" value="CAF5027702.1"/>
    <property type="molecule type" value="Genomic_DNA"/>
</dbReference>
<accession>A0A822C880</accession>
<evidence type="ECO:0000313" key="2">
    <source>
        <dbReference type="Proteomes" id="UP000663848"/>
    </source>
</evidence>
<gene>
    <name evidence="1" type="ORF">QYT958_LOCUS40436</name>
</gene>
<protein>
    <submittedName>
        <fullName evidence="1">Uncharacterized protein</fullName>
    </submittedName>
</protein>
<name>A0A822C880_9BILA</name>
<evidence type="ECO:0000313" key="1">
    <source>
        <dbReference type="EMBL" id="CAF5027702.1"/>
    </source>
</evidence>
<reference evidence="1" key="1">
    <citation type="submission" date="2021-02" db="EMBL/GenBank/DDBJ databases">
        <authorList>
            <person name="Nowell W R."/>
        </authorList>
    </citation>
    <scope>NUCLEOTIDE SEQUENCE</scope>
</reference>
<sequence>NAVDFIGIDNDTPAYNEWFDNCEHLVACDIKIQDDDDDDDDDDDRIPTESPPKIMEAMEMLSKLHLLATTQESQLHQLISQLESKLTDVYIHSKAKKTSKIRRLFKAPLNPVFYLKRF</sequence>
<dbReference type="AlphaFoldDB" id="A0A822C880"/>
<feature type="non-terminal residue" evidence="1">
    <location>
        <position position="1"/>
    </location>
</feature>
<organism evidence="1 2">
    <name type="scientific">Rotaria socialis</name>
    <dbReference type="NCBI Taxonomy" id="392032"/>
    <lineage>
        <taxon>Eukaryota</taxon>
        <taxon>Metazoa</taxon>
        <taxon>Spiralia</taxon>
        <taxon>Gnathifera</taxon>
        <taxon>Rotifera</taxon>
        <taxon>Eurotatoria</taxon>
        <taxon>Bdelloidea</taxon>
        <taxon>Philodinida</taxon>
        <taxon>Philodinidae</taxon>
        <taxon>Rotaria</taxon>
    </lineage>
</organism>
<dbReference type="Proteomes" id="UP000663848">
    <property type="component" value="Unassembled WGS sequence"/>
</dbReference>